<evidence type="ECO:0000256" key="2">
    <source>
        <dbReference type="ARBA" id="ARBA00022692"/>
    </source>
</evidence>
<evidence type="ECO:0000256" key="5">
    <source>
        <dbReference type="ARBA" id="ARBA00023010"/>
    </source>
</evidence>
<evidence type="ECO:0000256" key="3">
    <source>
        <dbReference type="ARBA" id="ARBA00022927"/>
    </source>
</evidence>
<keyword evidence="3 7" id="KW-0653">Protein transport</keyword>
<dbReference type="HAMAP" id="MF_00902">
    <property type="entry name" value="TatC"/>
    <property type="match status" value="1"/>
</dbReference>
<evidence type="ECO:0000256" key="6">
    <source>
        <dbReference type="ARBA" id="ARBA00023136"/>
    </source>
</evidence>
<evidence type="ECO:0000313" key="8">
    <source>
        <dbReference type="EMBL" id="GAA1679843.1"/>
    </source>
</evidence>
<dbReference type="InterPro" id="IPR002033">
    <property type="entry name" value="TatC"/>
</dbReference>
<reference evidence="8 9" key="1">
    <citation type="journal article" date="2019" name="Int. J. Syst. Evol. Microbiol.">
        <title>The Global Catalogue of Microorganisms (GCM) 10K type strain sequencing project: providing services to taxonomists for standard genome sequencing and annotation.</title>
        <authorList>
            <consortium name="The Broad Institute Genomics Platform"/>
            <consortium name="The Broad Institute Genome Sequencing Center for Infectious Disease"/>
            <person name="Wu L."/>
            <person name="Ma J."/>
        </authorList>
    </citation>
    <scope>NUCLEOTIDE SEQUENCE [LARGE SCALE GENOMIC DNA]</scope>
    <source>
        <strain evidence="8 9">JCM 15575</strain>
    </source>
</reference>
<evidence type="ECO:0000313" key="9">
    <source>
        <dbReference type="Proteomes" id="UP001500596"/>
    </source>
</evidence>
<feature type="transmembrane region" description="Helical" evidence="7">
    <location>
        <begin position="221"/>
        <end position="240"/>
    </location>
</feature>
<comment type="function">
    <text evidence="7">Part of the twin-arginine translocation (Tat) system that transports large folded proteins containing a characteristic twin-arginine motif in their signal peptide across membranes. Together with TatB, TatC is part of a receptor directly interacting with Tat signal peptides.</text>
</comment>
<protein>
    <recommendedName>
        <fullName evidence="7">Sec-independent protein translocase protein TatC</fullName>
    </recommendedName>
</protein>
<accession>A0ABN2H0E9</accession>
<dbReference type="PANTHER" id="PTHR30371">
    <property type="entry name" value="SEC-INDEPENDENT PROTEIN TRANSLOCASE PROTEIN TATC"/>
    <property type="match status" value="1"/>
</dbReference>
<gene>
    <name evidence="8" type="primary">tatC_2</name>
    <name evidence="7" type="synonym">tatC</name>
    <name evidence="8" type="ORF">GCM10009807_24690</name>
</gene>
<dbReference type="PRINTS" id="PR01840">
    <property type="entry name" value="TATCFAMILY"/>
</dbReference>
<proteinExistence type="inferred from homology"/>
<evidence type="ECO:0000256" key="4">
    <source>
        <dbReference type="ARBA" id="ARBA00022989"/>
    </source>
</evidence>
<keyword evidence="9" id="KW-1185">Reference proteome</keyword>
<dbReference type="Proteomes" id="UP001500596">
    <property type="component" value="Unassembled WGS sequence"/>
</dbReference>
<comment type="subunit">
    <text evidence="7">The Tat system comprises two distinct complexes: a TatABC complex, containing multiple copies of TatA, TatB and TatC subunits, and a separate TatA complex, containing only TatA subunits. Substrates initially bind to the TatABC complex, which probably triggers association of the separate TatA complex to form the active translocon.</text>
</comment>
<dbReference type="EMBL" id="BAAAPK010000001">
    <property type="protein sequence ID" value="GAA1679843.1"/>
    <property type="molecule type" value="Genomic_DNA"/>
</dbReference>
<feature type="transmembrane region" description="Helical" evidence="7">
    <location>
        <begin position="24"/>
        <end position="42"/>
    </location>
</feature>
<feature type="transmembrane region" description="Helical" evidence="7">
    <location>
        <begin position="197"/>
        <end position="215"/>
    </location>
</feature>
<comment type="similarity">
    <text evidence="7">Belongs to the TatC family.</text>
</comment>
<name>A0ABN2H0E9_9MICO</name>
<keyword evidence="4 7" id="KW-1133">Transmembrane helix</keyword>
<evidence type="ECO:0000256" key="7">
    <source>
        <dbReference type="HAMAP-Rule" id="MF_00902"/>
    </source>
</evidence>
<keyword evidence="7" id="KW-0813">Transport</keyword>
<keyword evidence="5 7" id="KW-0811">Translocation</keyword>
<evidence type="ECO:0000256" key="1">
    <source>
        <dbReference type="ARBA" id="ARBA00004141"/>
    </source>
</evidence>
<keyword evidence="7" id="KW-1003">Cell membrane</keyword>
<organism evidence="8 9">
    <name type="scientific">Microbacterium lacus</name>
    <dbReference type="NCBI Taxonomy" id="415217"/>
    <lineage>
        <taxon>Bacteria</taxon>
        <taxon>Bacillati</taxon>
        <taxon>Actinomycetota</taxon>
        <taxon>Actinomycetes</taxon>
        <taxon>Micrococcales</taxon>
        <taxon>Microbacteriaceae</taxon>
        <taxon>Microbacterium</taxon>
    </lineage>
</organism>
<dbReference type="NCBIfam" id="TIGR00945">
    <property type="entry name" value="tatC"/>
    <property type="match status" value="1"/>
</dbReference>
<keyword evidence="6 7" id="KW-0472">Membrane</keyword>
<feature type="transmembrane region" description="Helical" evidence="7">
    <location>
        <begin position="79"/>
        <end position="100"/>
    </location>
</feature>
<feature type="transmembrane region" description="Helical" evidence="7">
    <location>
        <begin position="161"/>
        <end position="185"/>
    </location>
</feature>
<dbReference type="Pfam" id="PF00902">
    <property type="entry name" value="TatC"/>
    <property type="match status" value="1"/>
</dbReference>
<comment type="caution">
    <text evidence="8">The sequence shown here is derived from an EMBL/GenBank/DDBJ whole genome shotgun (WGS) entry which is preliminary data.</text>
</comment>
<dbReference type="RefSeq" id="WP_344055016.1">
    <property type="nucleotide sequence ID" value="NZ_BAAAPK010000001.1"/>
</dbReference>
<comment type="subcellular location">
    <subcellularLocation>
        <location evidence="7">Cell membrane</location>
        <topology evidence="7">Multi-pass membrane protein</topology>
    </subcellularLocation>
    <subcellularLocation>
        <location evidence="1">Membrane</location>
        <topology evidence="1">Multi-pass membrane protein</topology>
    </subcellularLocation>
</comment>
<feature type="transmembrane region" description="Helical" evidence="7">
    <location>
        <begin position="120"/>
        <end position="141"/>
    </location>
</feature>
<dbReference type="PANTHER" id="PTHR30371:SF0">
    <property type="entry name" value="SEC-INDEPENDENT PROTEIN TRANSLOCASE PROTEIN TATC, CHLOROPLASTIC-RELATED"/>
    <property type="match status" value="1"/>
</dbReference>
<sequence>MTTATAVRGTMPLTRHVAEVRTRAMRAAVALILGVVIGFVFSEQILEVLRAPIEQIALTREASLNFDSVTGAFDLRLKIAIFSGIVVSSPVWLFELFAFVSPGLTRRERRLTFGYARAALVLFLGGCAFGFALFPHMVQLLTGFASDAHSTILNAGYYVDFVLKVVVATGVAFVLPVILVLLNALGVVSAVTLRRGWRWIVVVIAVFSALVTPAADVMSMFLVAVPMAALFGAALVITHLHDRRMLRRSDPIRSDTPQGSAY</sequence>
<keyword evidence="2 7" id="KW-0812">Transmembrane</keyword>